<evidence type="ECO:0000313" key="3">
    <source>
        <dbReference type="Proteomes" id="UP001189429"/>
    </source>
</evidence>
<protein>
    <submittedName>
        <fullName evidence="2">Uncharacterized protein</fullName>
    </submittedName>
</protein>
<evidence type="ECO:0000313" key="2">
    <source>
        <dbReference type="EMBL" id="CAK0908764.1"/>
    </source>
</evidence>
<proteinExistence type="predicted"/>
<dbReference type="Proteomes" id="UP001189429">
    <property type="component" value="Unassembled WGS sequence"/>
</dbReference>
<reference evidence="2" key="1">
    <citation type="submission" date="2023-10" db="EMBL/GenBank/DDBJ databases">
        <authorList>
            <person name="Chen Y."/>
            <person name="Shah S."/>
            <person name="Dougan E. K."/>
            <person name="Thang M."/>
            <person name="Chan C."/>
        </authorList>
    </citation>
    <scope>NUCLEOTIDE SEQUENCE [LARGE SCALE GENOMIC DNA]</scope>
</reference>
<accession>A0ABN9Y873</accession>
<sequence>MLQRAREIEMPWDVEARVPATSSEEETLLQDSASGFAHGIARCPRASRWAGVAALLLCGAVAALGIEGGAGRPADAGHPPQRATVFPPHPPRRADARELAAILAGKVQMLQEVPETSEAFQAAKESFKNASGAAFSGSEFDAEYAKALFDNLTKGLGPKMTRDDNNTCADDEEIHAGLCYKTCELLTNGTHPYRTSAMSCCPTKNFCSPLKMRYKMSICGGFDVAGDSQGISKCPHPPGTCLLNEELYMGTCYAKCSDLTGGTFTNRISPMTCCKKIGYKCMDPRNLKTSTSHNVGGGAVDNDPATPAGAHSPMTSLTR</sequence>
<feature type="region of interest" description="Disordered" evidence="1">
    <location>
        <begin position="72"/>
        <end position="91"/>
    </location>
</feature>
<gene>
    <name evidence="2" type="ORF">PCOR1329_LOCUS83363</name>
</gene>
<name>A0ABN9Y873_9DINO</name>
<comment type="caution">
    <text evidence="2">The sequence shown here is derived from an EMBL/GenBank/DDBJ whole genome shotgun (WGS) entry which is preliminary data.</text>
</comment>
<dbReference type="EMBL" id="CAUYUJ010022071">
    <property type="protein sequence ID" value="CAK0908764.1"/>
    <property type="molecule type" value="Genomic_DNA"/>
</dbReference>
<feature type="region of interest" description="Disordered" evidence="1">
    <location>
        <begin position="292"/>
        <end position="319"/>
    </location>
</feature>
<organism evidence="2 3">
    <name type="scientific">Prorocentrum cordatum</name>
    <dbReference type="NCBI Taxonomy" id="2364126"/>
    <lineage>
        <taxon>Eukaryota</taxon>
        <taxon>Sar</taxon>
        <taxon>Alveolata</taxon>
        <taxon>Dinophyceae</taxon>
        <taxon>Prorocentrales</taxon>
        <taxon>Prorocentraceae</taxon>
        <taxon>Prorocentrum</taxon>
    </lineage>
</organism>
<keyword evidence="3" id="KW-1185">Reference proteome</keyword>
<evidence type="ECO:0000256" key="1">
    <source>
        <dbReference type="SAM" id="MobiDB-lite"/>
    </source>
</evidence>